<feature type="compositionally biased region" description="Polar residues" evidence="9">
    <location>
        <begin position="160"/>
        <end position="169"/>
    </location>
</feature>
<dbReference type="SMART" id="SM00233">
    <property type="entry name" value="PH"/>
    <property type="match status" value="2"/>
</dbReference>
<evidence type="ECO:0000256" key="8">
    <source>
        <dbReference type="PROSITE-ProRule" id="PRU00091"/>
    </source>
</evidence>
<dbReference type="Gene3D" id="1.20.900.10">
    <property type="entry name" value="Dbl homology (DH) domain"/>
    <property type="match status" value="1"/>
</dbReference>
<dbReference type="CDD" id="cd15743">
    <property type="entry name" value="FYVE_FGD6"/>
    <property type="match status" value="1"/>
</dbReference>
<evidence type="ECO:0000256" key="1">
    <source>
        <dbReference type="ARBA" id="ARBA00004245"/>
    </source>
</evidence>
<dbReference type="InterPro" id="IPR017455">
    <property type="entry name" value="Znf_FYVE-rel"/>
</dbReference>
<dbReference type="SMART" id="SM00064">
    <property type="entry name" value="FYVE"/>
    <property type="match status" value="1"/>
</dbReference>
<dbReference type="Proteomes" id="UP001217089">
    <property type="component" value="Unassembled WGS sequence"/>
</dbReference>
<reference evidence="13 14" key="1">
    <citation type="submission" date="2022-12" db="EMBL/GenBank/DDBJ databases">
        <title>Chromosome-level genome of Tegillarca granosa.</title>
        <authorList>
            <person name="Kim J."/>
        </authorList>
    </citation>
    <scope>NUCLEOTIDE SEQUENCE [LARGE SCALE GENOMIC DNA]</scope>
    <source>
        <strain evidence="13">Teg-2019</strain>
        <tissue evidence="13">Adductor muscle</tissue>
    </source>
</reference>
<evidence type="ECO:0000259" key="12">
    <source>
        <dbReference type="PROSITE" id="PS50178"/>
    </source>
</evidence>
<evidence type="ECO:0000313" key="13">
    <source>
        <dbReference type="EMBL" id="KAJ8301827.1"/>
    </source>
</evidence>
<dbReference type="InterPro" id="IPR013083">
    <property type="entry name" value="Znf_RING/FYVE/PHD"/>
</dbReference>
<dbReference type="PANTHER" id="PTHR12673">
    <property type="entry name" value="FACIOGENITAL DYSPLASIA PROTEIN"/>
    <property type="match status" value="1"/>
</dbReference>
<organism evidence="13 14">
    <name type="scientific">Tegillarca granosa</name>
    <name type="common">Malaysian cockle</name>
    <name type="synonym">Anadara granosa</name>
    <dbReference type="NCBI Taxonomy" id="220873"/>
    <lineage>
        <taxon>Eukaryota</taxon>
        <taxon>Metazoa</taxon>
        <taxon>Spiralia</taxon>
        <taxon>Lophotrochozoa</taxon>
        <taxon>Mollusca</taxon>
        <taxon>Bivalvia</taxon>
        <taxon>Autobranchia</taxon>
        <taxon>Pteriomorphia</taxon>
        <taxon>Arcoida</taxon>
        <taxon>Arcoidea</taxon>
        <taxon>Arcidae</taxon>
        <taxon>Tegillarca</taxon>
    </lineage>
</organism>
<evidence type="ECO:0000256" key="3">
    <source>
        <dbReference type="ARBA" id="ARBA00022658"/>
    </source>
</evidence>
<dbReference type="Gene3D" id="3.30.40.10">
    <property type="entry name" value="Zinc/RING finger domain, C3HC4 (zinc finger)"/>
    <property type="match status" value="1"/>
</dbReference>
<evidence type="ECO:0000256" key="6">
    <source>
        <dbReference type="ARBA" id="ARBA00022833"/>
    </source>
</evidence>
<sequence length="884" mass="100215">MYLLPPAVAKKPKPPIAKKPPIAQKPPHLVRSPSSLDDKENSVSTSPRVPPPLPRTPPKGPGRISNHISPNSTLLISKSPAENCVDDSSVKTTQTLKQKTPPVPPKKSINKNSNLSCIHGKDDASSQSQQSFTTTGSESVSITPFNRSVTQQPPTPPKRNLNNNQVTENAETKSDILRNSSVQKVEKVKNEPVVNGEIQNECNSINDDVRVEEKHLKEPDLKCSGEGHTNEETSENEHYKGPQRFNPFNKETSVEGQSENDCENTASCEEDLKKMQNHGGNSSYDVNSENVVLDVQKQEKHLWNKKDKTRSLGSPEQDELTSSDSDGEDDEEKLKKKKEKKVFFIANEIVSSEKVFVDVLKLLNQDFRLHISQTTESLQRIVISNDILNKILNYLPQLQNFNEDLLHDLEERISHWEEHKKVADIFVKKGPFLKLYTSYIKDFEEMTLTLDEACKKNPAFHSAASPRCANLGLKHYMLKPIQRIPQYKLLLKDYRKHLSPSSPDYEDTNSALNIVSEVADHANESMRHGDQVHKLLEIQRSLDGNFEVIKPGRILMKQGELMKLSRKEMQPRFFFLFNDVLLYTTPMATGGYRLNNALTLAGMKATKANLDEFKNEFNIISVQRSFTVEASINQFVHIIQIITSYLDKDFVLGSKAPIWVPDTRVTMCMNCTGEFTVTWRRHHCRACGRVVCANCSDNRAPLEYLRNKPARVCDDCFEKLHEDFEKKAGGSSVEVVPDNIDQDGSLLSFSSLKERFQKIRRSTRLGHKFSVHRPSRLREVHASDQGSSMSGNLKMLKGRKWKKFWFVIKDKVLYTYKASADMAAIESMPILGYEVVRFTEPFEGVAPALLFQLNHKNRPPVIFQTDNTNSTERWVKAMKDASVA</sequence>
<keyword evidence="14" id="KW-1185">Reference proteome</keyword>
<comment type="subcellular location">
    <subcellularLocation>
        <location evidence="1">Cytoplasm</location>
        <location evidence="1">Cytoskeleton</location>
    </subcellularLocation>
</comment>
<dbReference type="PANTHER" id="PTHR12673:SF267">
    <property type="entry name" value="PROTEIN CBG10230"/>
    <property type="match status" value="1"/>
</dbReference>
<evidence type="ECO:0000259" key="11">
    <source>
        <dbReference type="PROSITE" id="PS50010"/>
    </source>
</evidence>
<feature type="compositionally biased region" description="Low complexity" evidence="9">
    <location>
        <begin position="125"/>
        <end position="139"/>
    </location>
</feature>
<feature type="domain" description="FYVE-type" evidence="12">
    <location>
        <begin position="662"/>
        <end position="721"/>
    </location>
</feature>
<dbReference type="SMART" id="SM00325">
    <property type="entry name" value="RhoGEF"/>
    <property type="match status" value="1"/>
</dbReference>
<feature type="compositionally biased region" description="Polar residues" evidence="9">
    <location>
        <begin position="249"/>
        <end position="266"/>
    </location>
</feature>
<keyword evidence="4" id="KW-0479">Metal-binding</keyword>
<feature type="compositionally biased region" description="Polar residues" evidence="9">
    <location>
        <begin position="140"/>
        <end position="152"/>
    </location>
</feature>
<comment type="caution">
    <text evidence="13">The sequence shown here is derived from an EMBL/GenBank/DDBJ whole genome shotgun (WGS) entry which is preliminary data.</text>
</comment>
<dbReference type="CDD" id="cd00160">
    <property type="entry name" value="RhoGEF"/>
    <property type="match status" value="1"/>
</dbReference>
<dbReference type="Pfam" id="PF01363">
    <property type="entry name" value="FYVE"/>
    <property type="match status" value="1"/>
</dbReference>
<dbReference type="PROSITE" id="PS50178">
    <property type="entry name" value="ZF_FYVE"/>
    <property type="match status" value="1"/>
</dbReference>
<evidence type="ECO:0000256" key="9">
    <source>
        <dbReference type="SAM" id="MobiDB-lite"/>
    </source>
</evidence>
<feature type="compositionally biased region" description="Basic and acidic residues" evidence="9">
    <location>
        <begin position="216"/>
        <end position="240"/>
    </location>
</feature>
<evidence type="ECO:0000259" key="10">
    <source>
        <dbReference type="PROSITE" id="PS50003"/>
    </source>
</evidence>
<feature type="domain" description="PH" evidence="10">
    <location>
        <begin position="786"/>
        <end position="883"/>
    </location>
</feature>
<keyword evidence="3" id="KW-0344">Guanine-nucleotide releasing factor</keyword>
<dbReference type="SUPFAM" id="SSF48065">
    <property type="entry name" value="DBL homology domain (DH-domain)"/>
    <property type="match status" value="1"/>
</dbReference>
<keyword evidence="5 8" id="KW-0863">Zinc-finger</keyword>
<evidence type="ECO:0000313" key="14">
    <source>
        <dbReference type="Proteomes" id="UP001217089"/>
    </source>
</evidence>
<dbReference type="InterPro" id="IPR011011">
    <property type="entry name" value="Znf_FYVE_PHD"/>
</dbReference>
<dbReference type="SUPFAM" id="SSF57903">
    <property type="entry name" value="FYVE/PHD zinc finger"/>
    <property type="match status" value="1"/>
</dbReference>
<dbReference type="InterPro" id="IPR035899">
    <property type="entry name" value="DBL_dom_sf"/>
</dbReference>
<gene>
    <name evidence="13" type="ORF">KUTeg_020814</name>
</gene>
<evidence type="ECO:0008006" key="15">
    <source>
        <dbReference type="Google" id="ProtNLM"/>
    </source>
</evidence>
<feature type="compositionally biased region" description="Acidic residues" evidence="9">
    <location>
        <begin position="316"/>
        <end position="331"/>
    </location>
</feature>
<protein>
    <recommendedName>
        <fullName evidence="15">FYVE, RhoGEF and PH domain-containing protein 6</fullName>
    </recommendedName>
</protein>
<dbReference type="EMBL" id="JARBDR010000918">
    <property type="protein sequence ID" value="KAJ8301827.1"/>
    <property type="molecule type" value="Genomic_DNA"/>
</dbReference>
<feature type="compositionally biased region" description="Low complexity" evidence="9">
    <location>
        <begin position="90"/>
        <end position="100"/>
    </location>
</feature>
<name>A0ABQ9EE61_TEGGR</name>
<feature type="region of interest" description="Disordered" evidence="9">
    <location>
        <begin position="216"/>
        <end position="266"/>
    </location>
</feature>
<dbReference type="InterPro" id="IPR011993">
    <property type="entry name" value="PH-like_dom_sf"/>
</dbReference>
<dbReference type="InterPro" id="IPR000306">
    <property type="entry name" value="Znf_FYVE"/>
</dbReference>
<evidence type="ECO:0000256" key="4">
    <source>
        <dbReference type="ARBA" id="ARBA00022723"/>
    </source>
</evidence>
<evidence type="ECO:0000256" key="5">
    <source>
        <dbReference type="ARBA" id="ARBA00022771"/>
    </source>
</evidence>
<evidence type="ECO:0000256" key="7">
    <source>
        <dbReference type="ARBA" id="ARBA00023212"/>
    </source>
</evidence>
<evidence type="ECO:0000256" key="2">
    <source>
        <dbReference type="ARBA" id="ARBA00022490"/>
    </source>
</evidence>
<dbReference type="Pfam" id="PF00169">
    <property type="entry name" value="PH"/>
    <property type="match status" value="1"/>
</dbReference>
<keyword evidence="6" id="KW-0862">Zinc</keyword>
<proteinExistence type="predicted"/>
<feature type="domain" description="DH" evidence="11">
    <location>
        <begin position="341"/>
        <end position="525"/>
    </location>
</feature>
<keyword evidence="2" id="KW-0963">Cytoplasm</keyword>
<dbReference type="Gene3D" id="2.30.29.30">
    <property type="entry name" value="Pleckstrin-homology domain (PH domain)/Phosphotyrosine-binding domain (PTB)"/>
    <property type="match status" value="2"/>
</dbReference>
<dbReference type="PROSITE" id="PS50003">
    <property type="entry name" value="PH_DOMAIN"/>
    <property type="match status" value="1"/>
</dbReference>
<accession>A0ABQ9EE61</accession>
<feature type="region of interest" description="Disordered" evidence="9">
    <location>
        <begin position="304"/>
        <end position="332"/>
    </location>
</feature>
<dbReference type="InterPro" id="IPR000219">
    <property type="entry name" value="DH_dom"/>
</dbReference>
<feature type="region of interest" description="Disordered" evidence="9">
    <location>
        <begin position="1"/>
        <end position="191"/>
    </location>
</feature>
<feature type="compositionally biased region" description="Polar residues" evidence="9">
    <location>
        <begin position="66"/>
        <end position="76"/>
    </location>
</feature>
<dbReference type="Pfam" id="PF00621">
    <property type="entry name" value="RhoGEF"/>
    <property type="match status" value="1"/>
</dbReference>
<dbReference type="InterPro" id="IPR051092">
    <property type="entry name" value="FYVE_RhoGEF_PH"/>
</dbReference>
<feature type="compositionally biased region" description="Pro residues" evidence="9">
    <location>
        <begin position="48"/>
        <end position="60"/>
    </location>
</feature>
<dbReference type="PROSITE" id="PS50010">
    <property type="entry name" value="DH_2"/>
    <property type="match status" value="1"/>
</dbReference>
<dbReference type="InterPro" id="IPR001849">
    <property type="entry name" value="PH_domain"/>
</dbReference>
<keyword evidence="7" id="KW-0206">Cytoskeleton</keyword>
<dbReference type="SUPFAM" id="SSF50729">
    <property type="entry name" value="PH domain-like"/>
    <property type="match status" value="2"/>
</dbReference>